<sequence length="87" mass="9607">MPHSLQSSLARGGEPPPLCPASARSAARRTAAFPFPSSPCRHFRRRTPVKRFRRPWPGDNPIAAPATRSLSPGARRRRILPVVDSRS</sequence>
<feature type="region of interest" description="Disordered" evidence="1">
    <location>
        <begin position="51"/>
        <end position="87"/>
    </location>
</feature>
<accession>A0A1Z5S5J0</accession>
<name>A0A1Z5S5J0_SORBI</name>
<dbReference type="AlphaFoldDB" id="A0A1Z5S5J0"/>
<evidence type="ECO:0000256" key="1">
    <source>
        <dbReference type="SAM" id="MobiDB-lite"/>
    </source>
</evidence>
<protein>
    <submittedName>
        <fullName evidence="2">Uncharacterized protein</fullName>
    </submittedName>
</protein>
<proteinExistence type="predicted"/>
<dbReference type="InParanoid" id="A0A1Z5S5J0"/>
<dbReference type="EMBL" id="CM000760">
    <property type="protein sequence ID" value="OQU91207.1"/>
    <property type="molecule type" value="Genomic_DNA"/>
</dbReference>
<reference evidence="2 3" key="1">
    <citation type="journal article" date="2009" name="Nature">
        <title>The Sorghum bicolor genome and the diversification of grasses.</title>
        <authorList>
            <person name="Paterson A.H."/>
            <person name="Bowers J.E."/>
            <person name="Bruggmann R."/>
            <person name="Dubchak I."/>
            <person name="Grimwood J."/>
            <person name="Gundlach H."/>
            <person name="Haberer G."/>
            <person name="Hellsten U."/>
            <person name="Mitros T."/>
            <person name="Poliakov A."/>
            <person name="Schmutz J."/>
            <person name="Spannagl M."/>
            <person name="Tang H."/>
            <person name="Wang X."/>
            <person name="Wicker T."/>
            <person name="Bharti A.K."/>
            <person name="Chapman J."/>
            <person name="Feltus F.A."/>
            <person name="Gowik U."/>
            <person name="Grigoriev I.V."/>
            <person name="Lyons E."/>
            <person name="Maher C.A."/>
            <person name="Martis M."/>
            <person name="Narechania A."/>
            <person name="Otillar R.P."/>
            <person name="Penning B.W."/>
            <person name="Salamov A.A."/>
            <person name="Wang Y."/>
            <person name="Zhang L."/>
            <person name="Carpita N.C."/>
            <person name="Freeling M."/>
            <person name="Gingle A.R."/>
            <person name="Hash C.T."/>
            <person name="Keller B."/>
            <person name="Klein P."/>
            <person name="Kresovich S."/>
            <person name="McCann M.C."/>
            <person name="Ming R."/>
            <person name="Peterson D.G."/>
            <person name="Mehboob-ur-Rahman"/>
            <person name="Ware D."/>
            <person name="Westhoff P."/>
            <person name="Mayer K.F."/>
            <person name="Messing J."/>
            <person name="Rokhsar D.S."/>
        </authorList>
    </citation>
    <scope>NUCLEOTIDE SEQUENCE [LARGE SCALE GENOMIC DNA]</scope>
    <source>
        <strain evidence="3">cv. BTx623</strain>
    </source>
</reference>
<evidence type="ECO:0000313" key="2">
    <source>
        <dbReference type="EMBL" id="OQU91207.1"/>
    </source>
</evidence>
<evidence type="ECO:0000313" key="3">
    <source>
        <dbReference type="Proteomes" id="UP000000768"/>
    </source>
</evidence>
<organism evidence="2 3">
    <name type="scientific">Sorghum bicolor</name>
    <name type="common">Sorghum</name>
    <name type="synonym">Sorghum vulgare</name>
    <dbReference type="NCBI Taxonomy" id="4558"/>
    <lineage>
        <taxon>Eukaryota</taxon>
        <taxon>Viridiplantae</taxon>
        <taxon>Streptophyta</taxon>
        <taxon>Embryophyta</taxon>
        <taxon>Tracheophyta</taxon>
        <taxon>Spermatophyta</taxon>
        <taxon>Magnoliopsida</taxon>
        <taxon>Liliopsida</taxon>
        <taxon>Poales</taxon>
        <taxon>Poaceae</taxon>
        <taxon>PACMAD clade</taxon>
        <taxon>Panicoideae</taxon>
        <taxon>Andropogonodae</taxon>
        <taxon>Andropogoneae</taxon>
        <taxon>Sorghinae</taxon>
        <taxon>Sorghum</taxon>
    </lineage>
</organism>
<gene>
    <name evidence="2" type="ORF">SORBI_3001G139750</name>
</gene>
<reference evidence="3" key="2">
    <citation type="journal article" date="2018" name="Plant J.">
        <title>The Sorghum bicolor reference genome: improved assembly, gene annotations, a transcriptome atlas, and signatures of genome organization.</title>
        <authorList>
            <person name="McCormick R.F."/>
            <person name="Truong S.K."/>
            <person name="Sreedasyam A."/>
            <person name="Jenkins J."/>
            <person name="Shu S."/>
            <person name="Sims D."/>
            <person name="Kennedy M."/>
            <person name="Amirebrahimi M."/>
            <person name="Weers B.D."/>
            <person name="McKinley B."/>
            <person name="Mattison A."/>
            <person name="Morishige D.T."/>
            <person name="Grimwood J."/>
            <person name="Schmutz J."/>
            <person name="Mullet J.E."/>
        </authorList>
    </citation>
    <scope>NUCLEOTIDE SEQUENCE [LARGE SCALE GENOMIC DNA]</scope>
    <source>
        <strain evidence="3">cv. BTx623</strain>
    </source>
</reference>
<dbReference type="Proteomes" id="UP000000768">
    <property type="component" value="Chromosome 1"/>
</dbReference>
<keyword evidence="3" id="KW-1185">Reference proteome</keyword>
<dbReference type="Gramene" id="OQU91207">
    <property type="protein sequence ID" value="OQU91207"/>
    <property type="gene ID" value="SORBI_3001G139750"/>
</dbReference>
<feature type="region of interest" description="Disordered" evidence="1">
    <location>
        <begin position="1"/>
        <end position="25"/>
    </location>
</feature>